<feature type="binding site" evidence="5">
    <location>
        <position position="68"/>
    </location>
    <ligand>
        <name>Mg(2+)</name>
        <dbReference type="ChEBI" id="CHEBI:18420"/>
        <label>1</label>
        <note>catalytic</note>
    </ligand>
</feature>
<organism evidence="6 7">
    <name type="scientific">Enterococcus termitis</name>
    <dbReference type="NCBI Taxonomy" id="332950"/>
    <lineage>
        <taxon>Bacteria</taxon>
        <taxon>Bacillati</taxon>
        <taxon>Bacillota</taxon>
        <taxon>Bacilli</taxon>
        <taxon>Lactobacillales</taxon>
        <taxon>Enterococcaceae</taxon>
        <taxon>Enterococcus</taxon>
    </lineage>
</organism>
<evidence type="ECO:0000313" key="6">
    <source>
        <dbReference type="EMBL" id="OEG20786.1"/>
    </source>
</evidence>
<dbReference type="OrthoDB" id="9772456at2"/>
<dbReference type="InterPro" id="IPR000760">
    <property type="entry name" value="Inositol_monophosphatase-like"/>
</dbReference>
<evidence type="ECO:0000256" key="1">
    <source>
        <dbReference type="ARBA" id="ARBA00001946"/>
    </source>
</evidence>
<keyword evidence="7" id="KW-1185">Reference proteome</keyword>
<dbReference type="PRINTS" id="PR00377">
    <property type="entry name" value="IMPHPHTASES"/>
</dbReference>
<dbReference type="EMBL" id="MIJY01000001">
    <property type="protein sequence ID" value="OEG20786.1"/>
    <property type="molecule type" value="Genomic_DNA"/>
</dbReference>
<dbReference type="GO" id="GO:0046872">
    <property type="term" value="F:metal ion binding"/>
    <property type="evidence" value="ECO:0007669"/>
    <property type="project" value="UniProtKB-KW"/>
</dbReference>
<comment type="caution">
    <text evidence="6">The sequence shown here is derived from an EMBL/GenBank/DDBJ whole genome shotgun (WGS) entry which is preliminary data.</text>
</comment>
<reference evidence="7" key="1">
    <citation type="submission" date="2016-09" db="EMBL/GenBank/DDBJ databases">
        <authorList>
            <person name="Gulvik C.A."/>
        </authorList>
    </citation>
    <scope>NUCLEOTIDE SEQUENCE [LARGE SCALE GENOMIC DNA]</scope>
    <source>
        <strain evidence="7">LMG 8895</strain>
    </source>
</reference>
<gene>
    <name evidence="6" type="ORF">BCR25_02950</name>
</gene>
<accession>A0A1E5H7F4</accession>
<keyword evidence="2 5" id="KW-0479">Metal-binding</keyword>
<dbReference type="RefSeq" id="WP_069662094.1">
    <property type="nucleotide sequence ID" value="NZ_JBHUJJ010000001.1"/>
</dbReference>
<dbReference type="Gene3D" id="3.40.190.80">
    <property type="match status" value="1"/>
</dbReference>
<proteinExistence type="predicted"/>
<evidence type="ECO:0000256" key="3">
    <source>
        <dbReference type="ARBA" id="ARBA00022801"/>
    </source>
</evidence>
<name>A0A1E5H7F4_9ENTE</name>
<evidence type="ECO:0000313" key="7">
    <source>
        <dbReference type="Proteomes" id="UP000095094"/>
    </source>
</evidence>
<comment type="cofactor">
    <cofactor evidence="1 5">
        <name>Mg(2+)</name>
        <dbReference type="ChEBI" id="CHEBI:18420"/>
    </cofactor>
</comment>
<keyword evidence="3" id="KW-0378">Hydrolase</keyword>
<feature type="binding site" evidence="5">
    <location>
        <position position="86"/>
    </location>
    <ligand>
        <name>Mg(2+)</name>
        <dbReference type="ChEBI" id="CHEBI:18420"/>
        <label>1</label>
        <note>catalytic</note>
    </ligand>
</feature>
<dbReference type="PANTHER" id="PTHR20854">
    <property type="entry name" value="INOSITOL MONOPHOSPHATASE"/>
    <property type="match status" value="1"/>
</dbReference>
<dbReference type="Gene3D" id="3.30.540.10">
    <property type="entry name" value="Fructose-1,6-Bisphosphatase, subunit A, domain 1"/>
    <property type="match status" value="1"/>
</dbReference>
<feature type="binding site" evidence="5">
    <location>
        <position position="208"/>
    </location>
    <ligand>
        <name>Mg(2+)</name>
        <dbReference type="ChEBI" id="CHEBI:18420"/>
        <label>1</label>
        <note>catalytic</note>
    </ligand>
</feature>
<dbReference type="Proteomes" id="UP000095094">
    <property type="component" value="Unassembled WGS sequence"/>
</dbReference>
<feature type="binding site" evidence="5">
    <location>
        <position position="88"/>
    </location>
    <ligand>
        <name>Mg(2+)</name>
        <dbReference type="ChEBI" id="CHEBI:18420"/>
        <label>1</label>
        <note>catalytic</note>
    </ligand>
</feature>
<dbReference type="FunFam" id="3.30.540.10:FF:000003">
    <property type="entry name" value="Inositol-1-monophosphatase"/>
    <property type="match status" value="1"/>
</dbReference>
<dbReference type="GO" id="GO:0007165">
    <property type="term" value="P:signal transduction"/>
    <property type="evidence" value="ECO:0007669"/>
    <property type="project" value="TreeGrafter"/>
</dbReference>
<sequence>MTTEKLVIDIKGWLKEAADFIRSSLSSELSVSQKSGRTDLVTNIDEETQSLLIKRIKENYPDDQILAEEKGYDSLDSLSGRVWIIDPIDGTMNFVMEQENFCIMIAVFEEGIGKLGFIYDVMKDELYWGGKSLGVFLGDQQLTKPKDLGLAEGLLGMNAYMFGENIHSAREIGHASMGVRVSGCAGIELIEMLKGNHIGYISNLSPWDYAAGLVLLEEFDFTYSNIKGTALAFSGREYFLAAAPKAYQEIQARFLMNE</sequence>
<dbReference type="AlphaFoldDB" id="A0A1E5H7F4"/>
<dbReference type="GO" id="GO:0006020">
    <property type="term" value="P:inositol metabolic process"/>
    <property type="evidence" value="ECO:0007669"/>
    <property type="project" value="TreeGrafter"/>
</dbReference>
<feature type="binding site" evidence="5">
    <location>
        <position position="89"/>
    </location>
    <ligand>
        <name>Mg(2+)</name>
        <dbReference type="ChEBI" id="CHEBI:18420"/>
        <label>1</label>
        <note>catalytic</note>
    </ligand>
</feature>
<evidence type="ECO:0000256" key="5">
    <source>
        <dbReference type="PIRSR" id="PIRSR600760-2"/>
    </source>
</evidence>
<protein>
    <submittedName>
        <fullName evidence="6">Inositol monophosphatase</fullName>
    </submittedName>
</protein>
<keyword evidence="4 5" id="KW-0460">Magnesium</keyword>
<evidence type="ECO:0000256" key="4">
    <source>
        <dbReference type="ARBA" id="ARBA00022842"/>
    </source>
</evidence>
<dbReference type="Pfam" id="PF00459">
    <property type="entry name" value="Inositol_P"/>
    <property type="match status" value="1"/>
</dbReference>
<dbReference type="SUPFAM" id="SSF56655">
    <property type="entry name" value="Carbohydrate phosphatase"/>
    <property type="match status" value="1"/>
</dbReference>
<dbReference type="CDD" id="cd01637">
    <property type="entry name" value="IMPase_like"/>
    <property type="match status" value="1"/>
</dbReference>
<evidence type="ECO:0000256" key="2">
    <source>
        <dbReference type="ARBA" id="ARBA00022723"/>
    </source>
</evidence>
<dbReference type="PANTHER" id="PTHR20854:SF4">
    <property type="entry name" value="INOSITOL-1-MONOPHOSPHATASE-RELATED"/>
    <property type="match status" value="1"/>
</dbReference>
<dbReference type="GO" id="GO:0008934">
    <property type="term" value="F:inositol monophosphate 1-phosphatase activity"/>
    <property type="evidence" value="ECO:0007669"/>
    <property type="project" value="TreeGrafter"/>
</dbReference>